<evidence type="ECO:0000313" key="1">
    <source>
        <dbReference type="EMBL" id="KKN16930.1"/>
    </source>
</evidence>
<reference evidence="1" key="1">
    <citation type="journal article" date="2015" name="Nature">
        <title>Complex archaea that bridge the gap between prokaryotes and eukaryotes.</title>
        <authorList>
            <person name="Spang A."/>
            <person name="Saw J.H."/>
            <person name="Jorgensen S.L."/>
            <person name="Zaremba-Niedzwiedzka K."/>
            <person name="Martijn J."/>
            <person name="Lind A.E."/>
            <person name="van Eijk R."/>
            <person name="Schleper C."/>
            <person name="Guy L."/>
            <person name="Ettema T.J."/>
        </authorList>
    </citation>
    <scope>NUCLEOTIDE SEQUENCE</scope>
</reference>
<accession>A0A0F9NBR9</accession>
<protein>
    <submittedName>
        <fullName evidence="1">Uncharacterized protein</fullName>
    </submittedName>
</protein>
<sequence length="48" mass="6010">MRRLLMWYRLFRGYENTRIISLKRALQICRGRQQTLYGKGYEERKIED</sequence>
<organism evidence="1">
    <name type="scientific">marine sediment metagenome</name>
    <dbReference type="NCBI Taxonomy" id="412755"/>
    <lineage>
        <taxon>unclassified sequences</taxon>
        <taxon>metagenomes</taxon>
        <taxon>ecological metagenomes</taxon>
    </lineage>
</organism>
<name>A0A0F9NBR9_9ZZZZ</name>
<gene>
    <name evidence="1" type="ORF">LCGC14_0970880</name>
</gene>
<proteinExistence type="predicted"/>
<comment type="caution">
    <text evidence="1">The sequence shown here is derived from an EMBL/GenBank/DDBJ whole genome shotgun (WGS) entry which is preliminary data.</text>
</comment>
<dbReference type="AlphaFoldDB" id="A0A0F9NBR9"/>
<dbReference type="EMBL" id="LAZR01003569">
    <property type="protein sequence ID" value="KKN16930.1"/>
    <property type="molecule type" value="Genomic_DNA"/>
</dbReference>